<comment type="subcellular location">
    <subcellularLocation>
        <location evidence="10">Endomembrane system</location>
        <topology evidence="10">Lipid-anchor</topology>
    </subcellularLocation>
    <subcellularLocation>
        <location evidence="1">Membrane</location>
        <topology evidence="1">Lipid-anchor</topology>
        <topology evidence="1">GPI-anchor</topology>
    </subcellularLocation>
</comment>
<evidence type="ECO:0000256" key="11">
    <source>
        <dbReference type="SAM" id="Phobius"/>
    </source>
</evidence>
<dbReference type="EMBL" id="JAAARO010000023">
    <property type="protein sequence ID" value="KAF5725530.1"/>
    <property type="molecule type" value="Genomic_DNA"/>
</dbReference>
<dbReference type="InParanoid" id="A0A7J7BUC8"/>
<feature type="transmembrane region" description="Helical" evidence="11">
    <location>
        <begin position="91"/>
        <end position="111"/>
    </location>
</feature>
<evidence type="ECO:0000256" key="2">
    <source>
        <dbReference type="ARBA" id="ARBA00005835"/>
    </source>
</evidence>
<keyword evidence="6 11" id="KW-0472">Membrane</keyword>
<evidence type="ECO:0000256" key="5">
    <source>
        <dbReference type="ARBA" id="ARBA00022974"/>
    </source>
</evidence>
<keyword evidence="13" id="KW-1185">Reference proteome</keyword>
<evidence type="ECO:0000313" key="12">
    <source>
        <dbReference type="EMBL" id="KAF5725530.1"/>
    </source>
</evidence>
<dbReference type="AlphaFoldDB" id="A0A7J7BUC8"/>
<keyword evidence="11" id="KW-0812">Transmembrane</keyword>
<proteinExistence type="inferred from homology"/>
<keyword evidence="4" id="KW-0732">Signal</keyword>
<accession>A0A7J7BUC8</accession>
<name>A0A7J7BUC8_TRIWF</name>
<keyword evidence="8" id="KW-0379">Hydroxylation</keyword>
<keyword evidence="3" id="KW-0336">GPI-anchor</keyword>
<organism evidence="12 13">
    <name type="scientific">Tripterygium wilfordii</name>
    <name type="common">Thunder God vine</name>
    <dbReference type="NCBI Taxonomy" id="458696"/>
    <lineage>
        <taxon>Eukaryota</taxon>
        <taxon>Viridiplantae</taxon>
        <taxon>Streptophyta</taxon>
        <taxon>Embryophyta</taxon>
        <taxon>Tracheophyta</taxon>
        <taxon>Spermatophyta</taxon>
        <taxon>Magnoliopsida</taxon>
        <taxon>eudicotyledons</taxon>
        <taxon>Gunneridae</taxon>
        <taxon>Pentapetalae</taxon>
        <taxon>rosids</taxon>
        <taxon>fabids</taxon>
        <taxon>Celastrales</taxon>
        <taxon>Celastraceae</taxon>
        <taxon>Tripterygium</taxon>
    </lineage>
</organism>
<evidence type="ECO:0000256" key="7">
    <source>
        <dbReference type="ARBA" id="ARBA00023180"/>
    </source>
</evidence>
<evidence type="ECO:0000256" key="8">
    <source>
        <dbReference type="ARBA" id="ARBA00023278"/>
    </source>
</evidence>
<reference evidence="12 13" key="1">
    <citation type="journal article" date="2020" name="Nat. Commun.">
        <title>Genome of Tripterygium wilfordii and identification of cytochrome P450 involved in triptolide biosynthesis.</title>
        <authorList>
            <person name="Tu L."/>
            <person name="Su P."/>
            <person name="Zhang Z."/>
            <person name="Gao L."/>
            <person name="Wang J."/>
            <person name="Hu T."/>
            <person name="Zhou J."/>
            <person name="Zhang Y."/>
            <person name="Zhao Y."/>
            <person name="Liu Y."/>
            <person name="Song Y."/>
            <person name="Tong Y."/>
            <person name="Lu Y."/>
            <person name="Yang J."/>
            <person name="Xu C."/>
            <person name="Jia M."/>
            <person name="Peters R.J."/>
            <person name="Huang L."/>
            <person name="Gao W."/>
        </authorList>
    </citation>
    <scope>NUCLEOTIDE SEQUENCE [LARGE SCALE GENOMIC DNA]</scope>
    <source>
        <strain evidence="13">cv. XIE 37</strain>
        <tissue evidence="12">Leaf</tissue>
    </source>
</reference>
<evidence type="ECO:0000256" key="10">
    <source>
        <dbReference type="ARBA" id="ARBA00037868"/>
    </source>
</evidence>
<dbReference type="GO" id="GO:0012505">
    <property type="term" value="C:endomembrane system"/>
    <property type="evidence" value="ECO:0007669"/>
    <property type="project" value="UniProtKB-SubCell"/>
</dbReference>
<evidence type="ECO:0000313" key="13">
    <source>
        <dbReference type="Proteomes" id="UP000593562"/>
    </source>
</evidence>
<dbReference type="Proteomes" id="UP000593562">
    <property type="component" value="Unassembled WGS sequence"/>
</dbReference>
<comment type="similarity">
    <text evidence="2">Belongs to the AG-peptide AGP family.</text>
</comment>
<dbReference type="PANTHER" id="PTHR34114:SF11">
    <property type="entry name" value="ARABINOGALACTAN PROTEIN 13-RELATED"/>
    <property type="match status" value="1"/>
</dbReference>
<evidence type="ECO:0000256" key="1">
    <source>
        <dbReference type="ARBA" id="ARBA00004589"/>
    </source>
</evidence>
<dbReference type="InterPro" id="IPR039281">
    <property type="entry name" value="AGP3/12/13/14/21"/>
</dbReference>
<sequence>MVKSREMGSYLKPKTWLTTNFGESFLIGFGSVVEESGDGGAEEEISVPLKEEAWITGITSGSNESFVFWFRKITPRGHWAIHWAGPGQMKALVTLMMVVLMAMSSIQMAAAADSPAPAPASEAAVFVPTFFASVVALAFGLVF</sequence>
<comment type="caution">
    <text evidence="12">The sequence shown here is derived from an EMBL/GenBank/DDBJ whole genome shotgun (WGS) entry which is preliminary data.</text>
</comment>
<dbReference type="PANTHER" id="PTHR34114">
    <property type="entry name" value="ARABINOGALACTAN PEPTIDE 1"/>
    <property type="match status" value="1"/>
</dbReference>
<keyword evidence="7" id="KW-0325">Glycoprotein</keyword>
<keyword evidence="9" id="KW-0449">Lipoprotein</keyword>
<dbReference type="GO" id="GO:0098552">
    <property type="term" value="C:side of membrane"/>
    <property type="evidence" value="ECO:0007669"/>
    <property type="project" value="UniProtKB-KW"/>
</dbReference>
<feature type="transmembrane region" description="Helical" evidence="11">
    <location>
        <begin position="123"/>
        <end position="142"/>
    </location>
</feature>
<keyword evidence="5" id="KW-0654">Proteoglycan</keyword>
<evidence type="ECO:0000256" key="6">
    <source>
        <dbReference type="ARBA" id="ARBA00023136"/>
    </source>
</evidence>
<gene>
    <name evidence="12" type="ORF">HS088_TW23G00253</name>
</gene>
<protein>
    <submittedName>
        <fullName evidence="12">Uncharacterized protein</fullName>
    </submittedName>
</protein>
<keyword evidence="11" id="KW-1133">Transmembrane helix</keyword>
<evidence type="ECO:0000256" key="3">
    <source>
        <dbReference type="ARBA" id="ARBA00022622"/>
    </source>
</evidence>
<evidence type="ECO:0000256" key="9">
    <source>
        <dbReference type="ARBA" id="ARBA00023288"/>
    </source>
</evidence>
<evidence type="ECO:0000256" key="4">
    <source>
        <dbReference type="ARBA" id="ARBA00022729"/>
    </source>
</evidence>